<organism evidence="3 4">
    <name type="scientific">Thalassobaculum fulvum</name>
    <dbReference type="NCBI Taxonomy" id="1633335"/>
    <lineage>
        <taxon>Bacteria</taxon>
        <taxon>Pseudomonadati</taxon>
        <taxon>Pseudomonadota</taxon>
        <taxon>Alphaproteobacteria</taxon>
        <taxon>Rhodospirillales</taxon>
        <taxon>Thalassobaculaceae</taxon>
        <taxon>Thalassobaculum</taxon>
    </lineage>
</organism>
<gene>
    <name evidence="3" type="ORF">GCM10017083_44460</name>
</gene>
<accession>A0A918XW84</accession>
<evidence type="ECO:0000256" key="1">
    <source>
        <dbReference type="ARBA" id="ARBA00005947"/>
    </source>
</evidence>
<dbReference type="PRINTS" id="PR01270">
    <property type="entry name" value="HDASUPER"/>
</dbReference>
<protein>
    <submittedName>
        <fullName evidence="3">Acetylpolyamine aminohydrolase</fullName>
    </submittedName>
</protein>
<name>A0A918XW84_9PROT</name>
<dbReference type="InterPro" id="IPR037138">
    <property type="entry name" value="His_deacetylse_dom_sf"/>
</dbReference>
<dbReference type="InterPro" id="IPR023801">
    <property type="entry name" value="His_deacetylse_dom"/>
</dbReference>
<reference evidence="3" key="1">
    <citation type="journal article" date="2014" name="Int. J. Syst. Evol. Microbiol.">
        <title>Complete genome sequence of Corynebacterium casei LMG S-19264T (=DSM 44701T), isolated from a smear-ripened cheese.</title>
        <authorList>
            <consortium name="US DOE Joint Genome Institute (JGI-PGF)"/>
            <person name="Walter F."/>
            <person name="Albersmeier A."/>
            <person name="Kalinowski J."/>
            <person name="Ruckert C."/>
        </authorList>
    </citation>
    <scope>NUCLEOTIDE SEQUENCE</scope>
    <source>
        <strain evidence="3">KCTC 42651</strain>
    </source>
</reference>
<dbReference type="GO" id="GO:0005737">
    <property type="term" value="C:cytoplasm"/>
    <property type="evidence" value="ECO:0007669"/>
    <property type="project" value="TreeGrafter"/>
</dbReference>
<dbReference type="Gene3D" id="3.40.800.20">
    <property type="entry name" value="Histone deacetylase domain"/>
    <property type="match status" value="1"/>
</dbReference>
<dbReference type="AlphaFoldDB" id="A0A918XW84"/>
<comment type="similarity">
    <text evidence="1">Belongs to the histone deacetylase family.</text>
</comment>
<dbReference type="Proteomes" id="UP000630353">
    <property type="component" value="Unassembled WGS sequence"/>
</dbReference>
<sequence>MATGFVWHETFAWHDAGRASQNPLAEPYPAHDRPETKRRLYGLLAASGMLDRLRPIRPRPATEAELRRFHTVDYIARIRELSAGDGGDAGESARFGPGGFEVASLAAGGCIAAVDAVLDGWVDNAYALVRPCGHHAEAGRGRGFCVFGNVAVAVHHAQADRGVRRIAVIDWDVHHGNGTQDAFYADSTVLTVSLHQDRCYPVDSGGLDEVGIGNGRGYNLNLPLPPGSGHGAYVAAMERNVLPAVRAFRPELIVVACGFDAAASDPLGRMLCHSGTFREMTRLVKRAAAELCGGRLVLCHEGGYSATYVPYCGMAVLEELSGQRSGVEDPMLGWYSALGGQALQPHQEGFLQEAAAARRGLPLDAAA</sequence>
<evidence type="ECO:0000259" key="2">
    <source>
        <dbReference type="Pfam" id="PF00850"/>
    </source>
</evidence>
<proteinExistence type="inferred from homology"/>
<comment type="caution">
    <text evidence="3">The sequence shown here is derived from an EMBL/GenBank/DDBJ whole genome shotgun (WGS) entry which is preliminary data.</text>
</comment>
<keyword evidence="4" id="KW-1185">Reference proteome</keyword>
<feature type="domain" description="Histone deacetylase" evidence="2">
    <location>
        <begin position="35"/>
        <end position="319"/>
    </location>
</feature>
<dbReference type="GO" id="GO:0040029">
    <property type="term" value="P:epigenetic regulation of gene expression"/>
    <property type="evidence" value="ECO:0007669"/>
    <property type="project" value="TreeGrafter"/>
</dbReference>
<dbReference type="InterPro" id="IPR023696">
    <property type="entry name" value="Ureohydrolase_dom_sf"/>
</dbReference>
<dbReference type="GO" id="GO:0004407">
    <property type="term" value="F:histone deacetylase activity"/>
    <property type="evidence" value="ECO:0007669"/>
    <property type="project" value="TreeGrafter"/>
</dbReference>
<dbReference type="SUPFAM" id="SSF52768">
    <property type="entry name" value="Arginase/deacetylase"/>
    <property type="match status" value="1"/>
</dbReference>
<dbReference type="EMBL" id="BMZS01000011">
    <property type="protein sequence ID" value="GHD59678.1"/>
    <property type="molecule type" value="Genomic_DNA"/>
</dbReference>
<dbReference type="RefSeq" id="WP_189993773.1">
    <property type="nucleotide sequence ID" value="NZ_BMZS01000011.1"/>
</dbReference>
<dbReference type="InterPro" id="IPR000286">
    <property type="entry name" value="HDACs"/>
</dbReference>
<dbReference type="PANTHER" id="PTHR10625">
    <property type="entry name" value="HISTONE DEACETYLASE HDAC1-RELATED"/>
    <property type="match status" value="1"/>
</dbReference>
<evidence type="ECO:0000313" key="4">
    <source>
        <dbReference type="Proteomes" id="UP000630353"/>
    </source>
</evidence>
<dbReference type="PANTHER" id="PTHR10625:SF31">
    <property type="entry name" value="HISTONE DEACETYLASE DOMAIN-CONTAINING PROTEIN"/>
    <property type="match status" value="1"/>
</dbReference>
<reference evidence="3" key="2">
    <citation type="submission" date="2020-09" db="EMBL/GenBank/DDBJ databases">
        <authorList>
            <person name="Sun Q."/>
            <person name="Kim S."/>
        </authorList>
    </citation>
    <scope>NUCLEOTIDE SEQUENCE</scope>
    <source>
        <strain evidence="3">KCTC 42651</strain>
    </source>
</reference>
<dbReference type="Pfam" id="PF00850">
    <property type="entry name" value="Hist_deacetyl"/>
    <property type="match status" value="1"/>
</dbReference>
<evidence type="ECO:0000313" key="3">
    <source>
        <dbReference type="EMBL" id="GHD59678.1"/>
    </source>
</evidence>
<dbReference type="CDD" id="cd09996">
    <property type="entry name" value="HDAC_classII_1"/>
    <property type="match status" value="1"/>
</dbReference>